<evidence type="ECO:0000313" key="3">
    <source>
        <dbReference type="WBParaSite" id="Hba_17532"/>
    </source>
</evidence>
<reference evidence="3" key="1">
    <citation type="submission" date="2016-11" db="UniProtKB">
        <authorList>
            <consortium name="WormBaseParasite"/>
        </authorList>
    </citation>
    <scope>IDENTIFICATION</scope>
</reference>
<proteinExistence type="predicted"/>
<evidence type="ECO:0000313" key="2">
    <source>
        <dbReference type="Proteomes" id="UP000095283"/>
    </source>
</evidence>
<name>A0A1I7XJ58_HETBA</name>
<feature type="chain" id="PRO_5009311232" evidence="1">
    <location>
        <begin position="21"/>
        <end position="106"/>
    </location>
</feature>
<feature type="signal peptide" evidence="1">
    <location>
        <begin position="1"/>
        <end position="20"/>
    </location>
</feature>
<accession>A0A1I7XJ58</accession>
<keyword evidence="1" id="KW-0732">Signal</keyword>
<protein>
    <submittedName>
        <fullName evidence="3">Secreted protein</fullName>
    </submittedName>
</protein>
<keyword evidence="2" id="KW-1185">Reference proteome</keyword>
<dbReference type="Proteomes" id="UP000095283">
    <property type="component" value="Unplaced"/>
</dbReference>
<dbReference type="WBParaSite" id="Hba_17532">
    <property type="protein sequence ID" value="Hba_17532"/>
    <property type="gene ID" value="Hba_17532"/>
</dbReference>
<dbReference type="AlphaFoldDB" id="A0A1I7XJ58"/>
<organism evidence="2 3">
    <name type="scientific">Heterorhabditis bacteriophora</name>
    <name type="common">Entomopathogenic nematode worm</name>
    <dbReference type="NCBI Taxonomy" id="37862"/>
    <lineage>
        <taxon>Eukaryota</taxon>
        <taxon>Metazoa</taxon>
        <taxon>Ecdysozoa</taxon>
        <taxon>Nematoda</taxon>
        <taxon>Chromadorea</taxon>
        <taxon>Rhabditida</taxon>
        <taxon>Rhabditina</taxon>
        <taxon>Rhabditomorpha</taxon>
        <taxon>Strongyloidea</taxon>
        <taxon>Heterorhabditidae</taxon>
        <taxon>Heterorhabditis</taxon>
    </lineage>
</organism>
<evidence type="ECO:0000256" key="1">
    <source>
        <dbReference type="SAM" id="SignalP"/>
    </source>
</evidence>
<sequence length="106" mass="11868">MSHSLVFQLLIVMLFGLVSGEILQKNCSENTDGRSLSCYTCLGRDQINCERGLTCCMGSCFKLVDLDHDLIVKGCVNEDEEDASMKVRTLDINLYWANGEKVKGHF</sequence>